<gene>
    <name evidence="7" type="ORF">ACFQDI_07795</name>
</gene>
<evidence type="ECO:0000313" key="7">
    <source>
        <dbReference type="EMBL" id="MFC5454749.1"/>
    </source>
</evidence>
<evidence type="ECO:0000256" key="3">
    <source>
        <dbReference type="ARBA" id="ARBA00023002"/>
    </source>
</evidence>
<evidence type="ECO:0000313" key="8">
    <source>
        <dbReference type="Proteomes" id="UP001596052"/>
    </source>
</evidence>
<dbReference type="Gene3D" id="3.50.50.60">
    <property type="entry name" value="FAD/NAD(P)-binding domain"/>
    <property type="match status" value="1"/>
</dbReference>
<dbReference type="EMBL" id="JBHSMQ010000002">
    <property type="protein sequence ID" value="MFC5454749.1"/>
    <property type="molecule type" value="Genomic_DNA"/>
</dbReference>
<keyword evidence="5" id="KW-0411">Iron-sulfur</keyword>
<keyword evidence="8" id="KW-1185">Reference proteome</keyword>
<dbReference type="PANTHER" id="PTHR43498:SF1">
    <property type="entry name" value="COB--COM HETERODISULFIDE REDUCTASE IRON-SULFUR SUBUNIT A"/>
    <property type="match status" value="1"/>
</dbReference>
<keyword evidence="6" id="KW-0732">Signal</keyword>
<evidence type="ECO:0000256" key="1">
    <source>
        <dbReference type="ARBA" id="ARBA00022485"/>
    </source>
</evidence>
<comment type="caution">
    <text evidence="7">The sequence shown here is derived from an EMBL/GenBank/DDBJ whole genome shotgun (WGS) entry which is preliminary data.</text>
</comment>
<evidence type="ECO:0000256" key="5">
    <source>
        <dbReference type="ARBA" id="ARBA00023014"/>
    </source>
</evidence>
<sequence>MKSLLLALALSSCFATAAVVESDVCVYGGTSGGVAAAVQAARMGKKVVIAEPGRHLGGMTSGGLSAVDIGDPRSVGGIAREYFTKLAATAGVTLAWDKAFESKAGGPATGGAYAIEPHKAEQVFNDMARVAGVKVHFKARLSSVKKDGPHITEFATEDGTVFRAKVFIEATYEGDLMAKSGVSYTLMREGNAKYGETYNGIHYAEKFLPHATYSQPGENGRLKGGQGVWDRDFPLDPYLVKGDPTSGLLPLIQSGEPGTPGDPAPGVQAYCFRLCLTTNPANMIPITPPSDYDPKRYEIVVRFIEACLANGDAMDLRWFSKHDALPNDKWDFNTATFGGNLPGASHAWPEATCAQREKIAKQHEDYHRGLLHFLATDPRVPEQVRKDMQRFGLPKDEFTDNGGWPHQIYVREARRMISDLVLTEHHTFGRQNAPKPISLGSYGTDTHEIRRIVKDGFVTREGKTAGGRDGAPPYGIGYEAIVPKQTECDNLLVTFALSASHTAFSSIRMEPVLMCTSQSAATAACIAIDDKTPVQQVDYTKLKSRLEQDGQILEWKHPVSRKKSAH</sequence>
<keyword evidence="2" id="KW-0479">Metal-binding</keyword>
<feature type="signal peptide" evidence="6">
    <location>
        <begin position="1"/>
        <end position="17"/>
    </location>
</feature>
<accession>A0ABW0KMW0</accession>
<dbReference type="Pfam" id="PF12831">
    <property type="entry name" value="FAD_oxidored"/>
    <property type="match status" value="1"/>
</dbReference>
<feature type="chain" id="PRO_5046753183" evidence="6">
    <location>
        <begin position="18"/>
        <end position="566"/>
    </location>
</feature>
<evidence type="ECO:0000256" key="6">
    <source>
        <dbReference type="SAM" id="SignalP"/>
    </source>
</evidence>
<protein>
    <submittedName>
        <fullName evidence="7">FAD-dependent oxidoreductase</fullName>
        <ecNumber evidence="7">1.-.-.-</ecNumber>
    </submittedName>
</protein>
<dbReference type="SUPFAM" id="SSF51905">
    <property type="entry name" value="FAD/NAD(P)-binding domain"/>
    <property type="match status" value="1"/>
</dbReference>
<dbReference type="GO" id="GO:0016491">
    <property type="term" value="F:oxidoreductase activity"/>
    <property type="evidence" value="ECO:0007669"/>
    <property type="project" value="UniProtKB-KW"/>
</dbReference>
<dbReference type="InterPro" id="IPR039650">
    <property type="entry name" value="HdrA-like"/>
</dbReference>
<keyword evidence="3 7" id="KW-0560">Oxidoreductase</keyword>
<evidence type="ECO:0000256" key="2">
    <source>
        <dbReference type="ARBA" id="ARBA00022723"/>
    </source>
</evidence>
<dbReference type="RefSeq" id="WP_377165144.1">
    <property type="nucleotide sequence ID" value="NZ_JBHSMQ010000002.1"/>
</dbReference>
<keyword evidence="1" id="KW-0004">4Fe-4S</keyword>
<name>A0ABW0KMW0_9BACT</name>
<organism evidence="7 8">
    <name type="scientific">Prosthecobacter fluviatilis</name>
    <dbReference type="NCBI Taxonomy" id="445931"/>
    <lineage>
        <taxon>Bacteria</taxon>
        <taxon>Pseudomonadati</taxon>
        <taxon>Verrucomicrobiota</taxon>
        <taxon>Verrucomicrobiia</taxon>
        <taxon>Verrucomicrobiales</taxon>
        <taxon>Verrucomicrobiaceae</taxon>
        <taxon>Prosthecobacter</taxon>
    </lineage>
</organism>
<proteinExistence type="predicted"/>
<evidence type="ECO:0000256" key="4">
    <source>
        <dbReference type="ARBA" id="ARBA00023004"/>
    </source>
</evidence>
<dbReference type="InterPro" id="IPR036188">
    <property type="entry name" value="FAD/NAD-bd_sf"/>
</dbReference>
<reference evidence="8" key="1">
    <citation type="journal article" date="2019" name="Int. J. Syst. Evol. Microbiol.">
        <title>The Global Catalogue of Microorganisms (GCM) 10K type strain sequencing project: providing services to taxonomists for standard genome sequencing and annotation.</title>
        <authorList>
            <consortium name="The Broad Institute Genomics Platform"/>
            <consortium name="The Broad Institute Genome Sequencing Center for Infectious Disease"/>
            <person name="Wu L."/>
            <person name="Ma J."/>
        </authorList>
    </citation>
    <scope>NUCLEOTIDE SEQUENCE [LARGE SCALE GENOMIC DNA]</scope>
    <source>
        <strain evidence="8">CGMCC 4.1469</strain>
    </source>
</reference>
<dbReference type="PANTHER" id="PTHR43498">
    <property type="entry name" value="FERREDOXIN:COB-COM HETERODISULFIDE REDUCTASE SUBUNIT A"/>
    <property type="match status" value="1"/>
</dbReference>
<keyword evidence="4" id="KW-0408">Iron</keyword>
<dbReference type="Proteomes" id="UP001596052">
    <property type="component" value="Unassembled WGS sequence"/>
</dbReference>
<dbReference type="EC" id="1.-.-.-" evidence="7"/>